<evidence type="ECO:0000313" key="4">
    <source>
        <dbReference type="EMBL" id="UPW42149.1"/>
    </source>
</evidence>
<keyword evidence="3" id="KW-0548">Nucleotidyltransferase</keyword>
<evidence type="ECO:0000256" key="3">
    <source>
        <dbReference type="ARBA" id="ARBA00022695"/>
    </source>
</evidence>
<proteinExistence type="predicted"/>
<organism evidence="4">
    <name type="scientific">Yunnan mito-like virus 33</name>
    <dbReference type="NCBI Taxonomy" id="2937239"/>
    <lineage>
        <taxon>Viruses</taxon>
        <taxon>Riboviria</taxon>
        <taxon>Orthornavirae</taxon>
        <taxon>Lenarviricota</taxon>
        <taxon>Howeltoviricetes</taxon>
        <taxon>Cryppavirales</taxon>
        <taxon>Mitoviridae</taxon>
    </lineage>
</organism>
<dbReference type="InterPro" id="IPR043502">
    <property type="entry name" value="DNA/RNA_pol_sf"/>
</dbReference>
<dbReference type="SUPFAM" id="SSF56672">
    <property type="entry name" value="DNA/RNA polymerases"/>
    <property type="match status" value="1"/>
</dbReference>
<protein>
    <submittedName>
        <fullName evidence="4">RNA dependent RNA polymerase</fullName>
    </submittedName>
</protein>
<dbReference type="PANTHER" id="PTHR34456:SF13">
    <property type="entry name" value="REVERSE TRANSCRIPTASE DOMAIN-CONTAINING PROTEIN"/>
    <property type="match status" value="1"/>
</dbReference>
<reference evidence="4" key="1">
    <citation type="journal article" date="2022" name="Virus Evol.">
        <title>Resolving deep evolutionary relationships within the RNA virus phylum Lenarviricota.</title>
        <authorList>
            <person name="Sadiq S."/>
            <person name="Chen Y.M."/>
            <person name="Zhang Y.Z."/>
            <person name="Holmes E.C."/>
        </authorList>
    </citation>
    <scope>NUCLEOTIDE SEQUENCE</scope>
    <source>
        <strain evidence="4">R25-k141_235153</strain>
    </source>
</reference>
<keyword evidence="1" id="KW-0696">RNA-directed RNA polymerase</keyword>
<dbReference type="EMBL" id="ON001546">
    <property type="protein sequence ID" value="UPW42149.1"/>
    <property type="molecule type" value="Genomic_RNA"/>
</dbReference>
<dbReference type="InterPro" id="IPR008686">
    <property type="entry name" value="RNA_pol_mitovir"/>
</dbReference>
<dbReference type="Pfam" id="PF05919">
    <property type="entry name" value="Mitovir_RNA_pol"/>
    <property type="match status" value="1"/>
</dbReference>
<dbReference type="GO" id="GO:0003968">
    <property type="term" value="F:RNA-directed RNA polymerase activity"/>
    <property type="evidence" value="ECO:0007669"/>
    <property type="project" value="UniProtKB-KW"/>
</dbReference>
<sequence length="680" mass="76901">MVSQVKTWRNQIMAYVLSKPLIGEPGLDKEGFPIRLSFLKYLVLEASGVRAVLTLLTLTRAFHLKALPDLNTIEDPWTGTDTISGLELGFALKVLGIRNGIVGEWITPHTSTKRGPIGQAILSSLSELTLLPQSLVNDISLLGGKSLNNMIIENNESLDILEVIKPKGWTKEFSVSWWWRTLFPTKKKSLRRLSYFPDKEGKTRVIAILDYWSQTCLRPLHLTINSLLKRIYPDCTFDQNSFTLKTPQSTGHSFHSIDLSAATDRMPIALQKRVVSYLYNSVEKSNAWERILVGQPYNCLINNINHSVVYGAGQPMGAYSSWPVMALTHHIIVQVAALRAGVVSAKKPKLFKGYVLLGDDLRIDHDLVAMEYKILLSQLAMPFSAAKTHVSLHGFEFAKRWYAFNTEVTGFSISGLLSVWKSYPLLINFLDNQASHGWVLPKGGHPGLILAIHKSILGDNFIINKTLSMIRLYELFDIVRWFRKSPSNVIDQLDDLISKLNHFLKDGVSPSATDLLTKDQQKTICLVYLRAKRNLVEKDLYSFQKEAFRVNAKLWGFVKDKITEARVDQTTSSFLRETLSVVLNWNNPVVHVLNRQIDSATNFLMKYWDPDISDQFLFETGLSKYNLTKGSLSMRSSSSIMLAESAILKEVISCYKNLHSEKSEDFIAIRDRFLAETNPV</sequence>
<evidence type="ECO:0000256" key="2">
    <source>
        <dbReference type="ARBA" id="ARBA00022679"/>
    </source>
</evidence>
<accession>A0A9Y1CQT0</accession>
<evidence type="ECO:0000256" key="1">
    <source>
        <dbReference type="ARBA" id="ARBA00022484"/>
    </source>
</evidence>
<reference evidence="4" key="2">
    <citation type="submission" date="2022-03" db="EMBL/GenBank/DDBJ databases">
        <authorList>
            <person name="Chen Y.-M."/>
            <person name="Sadiq S."/>
            <person name="Zhang Y.-Z."/>
            <person name="Holmes E.C."/>
        </authorList>
    </citation>
    <scope>NUCLEOTIDE SEQUENCE</scope>
    <source>
        <strain evidence="4">R25-k141_235153</strain>
    </source>
</reference>
<dbReference type="PANTHER" id="PTHR34456">
    <property type="entry name" value="MITOVIRUS RNA-DEPENDENT RNA POLYMERASE"/>
    <property type="match status" value="1"/>
</dbReference>
<name>A0A9Y1CQT0_9VIRU</name>
<keyword evidence="2" id="KW-0808">Transferase</keyword>